<evidence type="ECO:0000256" key="2">
    <source>
        <dbReference type="ARBA" id="ARBA00023235"/>
    </source>
</evidence>
<evidence type="ECO:0000256" key="1">
    <source>
        <dbReference type="ARBA" id="ARBA00007953"/>
    </source>
</evidence>
<dbReference type="EC" id="5.4.99.27" evidence="4"/>
<evidence type="ECO:0000313" key="4">
    <source>
        <dbReference type="EMBL" id="GAX28655.1"/>
    </source>
</evidence>
<dbReference type="InterPro" id="IPR011760">
    <property type="entry name" value="PsdUridine_synth_TruD_insert"/>
</dbReference>
<evidence type="ECO:0000259" key="3">
    <source>
        <dbReference type="PROSITE" id="PS50984"/>
    </source>
</evidence>
<organism evidence="4 5">
    <name type="scientific">Fistulifera solaris</name>
    <name type="common">Oleaginous diatom</name>
    <dbReference type="NCBI Taxonomy" id="1519565"/>
    <lineage>
        <taxon>Eukaryota</taxon>
        <taxon>Sar</taxon>
        <taxon>Stramenopiles</taxon>
        <taxon>Ochrophyta</taxon>
        <taxon>Bacillariophyta</taxon>
        <taxon>Bacillariophyceae</taxon>
        <taxon>Bacillariophycidae</taxon>
        <taxon>Naviculales</taxon>
        <taxon>Naviculaceae</taxon>
        <taxon>Fistulifera</taxon>
    </lineage>
</organism>
<feature type="domain" description="TRUD" evidence="3">
    <location>
        <begin position="447"/>
        <end position="669"/>
    </location>
</feature>
<dbReference type="InParanoid" id="A0A1Z5KRC1"/>
<dbReference type="InterPro" id="IPR001656">
    <property type="entry name" value="PsdUridine_synth_TruD"/>
</dbReference>
<accession>A0A1Z5KRC1</accession>
<dbReference type="PANTHER" id="PTHR13326:SF21">
    <property type="entry name" value="PSEUDOURIDYLATE SYNTHASE PUS7L"/>
    <property type="match status" value="1"/>
</dbReference>
<dbReference type="PANTHER" id="PTHR13326">
    <property type="entry name" value="TRNA PSEUDOURIDINE SYNTHASE D"/>
    <property type="match status" value="1"/>
</dbReference>
<dbReference type="Gene3D" id="1.10.1510.30">
    <property type="match status" value="1"/>
</dbReference>
<comment type="caution">
    <text evidence="4">The sequence shown here is derived from an EMBL/GenBank/DDBJ whole genome shotgun (WGS) entry which is preliminary data.</text>
</comment>
<dbReference type="InterPro" id="IPR042214">
    <property type="entry name" value="TruD_catalytic"/>
</dbReference>
<dbReference type="SUPFAM" id="SSF55120">
    <property type="entry name" value="Pseudouridine synthase"/>
    <property type="match status" value="1"/>
</dbReference>
<protein>
    <submittedName>
        <fullName evidence="4">tRNA pseudouridine13 synthase</fullName>
        <ecNumber evidence="4">5.4.99.27</ecNumber>
    </submittedName>
</protein>
<dbReference type="GO" id="GO:0001522">
    <property type="term" value="P:pseudouridine synthesis"/>
    <property type="evidence" value="ECO:0007669"/>
    <property type="project" value="InterPro"/>
</dbReference>
<keyword evidence="2 4" id="KW-0413">Isomerase</keyword>
<reference evidence="4 5" key="1">
    <citation type="journal article" date="2015" name="Plant Cell">
        <title>Oil accumulation by the oleaginous diatom Fistulifera solaris as revealed by the genome and transcriptome.</title>
        <authorList>
            <person name="Tanaka T."/>
            <person name="Maeda Y."/>
            <person name="Veluchamy A."/>
            <person name="Tanaka M."/>
            <person name="Abida H."/>
            <person name="Marechal E."/>
            <person name="Bowler C."/>
            <person name="Muto M."/>
            <person name="Sunaga Y."/>
            <person name="Tanaka M."/>
            <person name="Yoshino T."/>
            <person name="Taniguchi T."/>
            <person name="Fukuda Y."/>
            <person name="Nemoto M."/>
            <person name="Matsumoto M."/>
            <person name="Wong P.S."/>
            <person name="Aburatani S."/>
            <person name="Fujibuchi W."/>
        </authorList>
    </citation>
    <scope>NUCLEOTIDE SEQUENCE [LARGE SCALE GENOMIC DNA]</scope>
    <source>
        <strain evidence="4 5">JPCC DA0580</strain>
    </source>
</reference>
<dbReference type="EMBL" id="BDSP01000277">
    <property type="protein sequence ID" value="GAX28655.1"/>
    <property type="molecule type" value="Genomic_DNA"/>
</dbReference>
<dbReference type="OrthoDB" id="447290at2759"/>
<dbReference type="GO" id="GO:0003723">
    <property type="term" value="F:RNA binding"/>
    <property type="evidence" value="ECO:0007669"/>
    <property type="project" value="InterPro"/>
</dbReference>
<dbReference type="Proteomes" id="UP000198406">
    <property type="component" value="Unassembled WGS sequence"/>
</dbReference>
<dbReference type="GO" id="GO:0160150">
    <property type="term" value="F:tRNA pseudouridine(13) synthase activity"/>
    <property type="evidence" value="ECO:0007669"/>
    <property type="project" value="UniProtKB-EC"/>
</dbReference>
<proteinExistence type="inferred from homology"/>
<dbReference type="Pfam" id="PF01142">
    <property type="entry name" value="TruD"/>
    <property type="match status" value="1"/>
</dbReference>
<dbReference type="CDD" id="cd02576">
    <property type="entry name" value="PseudoU_synth_ScPUS7"/>
    <property type="match status" value="1"/>
</dbReference>
<gene>
    <name evidence="4" type="ORF">FisN_1Hh551</name>
</gene>
<keyword evidence="5" id="KW-1185">Reference proteome</keyword>
<comment type="similarity">
    <text evidence="1">Belongs to the pseudouridine synthase TruD family.</text>
</comment>
<dbReference type="InterPro" id="IPR020103">
    <property type="entry name" value="PsdUridine_synth_cat_dom_sf"/>
</dbReference>
<name>A0A1Z5KRC1_FISSO</name>
<dbReference type="GO" id="GO:0005634">
    <property type="term" value="C:nucleus"/>
    <property type="evidence" value="ECO:0007669"/>
    <property type="project" value="TreeGrafter"/>
</dbReference>
<sequence>MGDVFVTAPPHDFPSSYLSSKQQGDASFDSWEILGSIKTTAEDFVVREIACDEKKHPDAPRIADLNPFTCNAPAIPTSATEKGQGLEHIGKECHKSPIIVKDDSSASTDERSLNQILSDCAFQVPPSETIQEIDNLHNAAVELLRGTSEDCGDVIDITFLEVNEASVSLRGAFHKAIRRDYPLLQSDTKPAGPDNSRRLSVSISTRFLALRSFLDNPQEDLIKLYRYFNRGYEASIKDGGEERVLLRLRKDLPREDRRIVHEAIQKGSHGMFQTFTIPDYKMHVDDTKEPITVVVVVVQWSRQTARKRKRVQRNSPESNLLFVVRKRGKEHLATIQTLVRALRCRQADIGLAGIKDMHAVTYQFCTVSNVSSNQLKQAAESLSKNGIDIGPSKEVPWRLSKGDLYGNHFQITIRDLRRVTVANNQEGTKALDITHFQMMVDRIRNQGFVNFFGEQRVGVAGTASIVGVRSFDIGRAMLQCDFIKAVDLLMTGRRVTRGDDVENDEVVRFRQEWQNIPRDLNKCWKALPKGNKLLREQTVLQGLKRYGSDKPLEALRCLHHNERTFWVSAYQSYLWNIAATERLRVYGMNVVQGDLVDEGGHIKVVDEKDTNKFSIYQVVLPLVGTSTLFPQNAVRFKYEKILTGDGISFSKTAPSESLPKGGYRHVLAKCDDLAFEIRENDTDKSIRVVTLSFELPRGCYATSLLRELMVTTVDRTFSLSASQRD</sequence>
<dbReference type="PROSITE" id="PS50984">
    <property type="entry name" value="TRUD"/>
    <property type="match status" value="1"/>
</dbReference>
<dbReference type="Gene3D" id="3.30.2350.20">
    <property type="entry name" value="TruD, catalytic domain"/>
    <property type="match status" value="1"/>
</dbReference>
<dbReference type="Gene3D" id="3.30.70.3160">
    <property type="match status" value="1"/>
</dbReference>
<evidence type="ECO:0000313" key="5">
    <source>
        <dbReference type="Proteomes" id="UP000198406"/>
    </source>
</evidence>
<dbReference type="AlphaFoldDB" id="A0A1Z5KRC1"/>